<gene>
    <name evidence="8" type="ORF">ZIOFF_060365</name>
</gene>
<keyword evidence="9" id="KW-1185">Reference proteome</keyword>
<dbReference type="AlphaFoldDB" id="A0A8J5FCL4"/>
<dbReference type="PANTHER" id="PTHR31234">
    <property type="entry name" value="LATE EMBRYOGENESIS ABUNDANT (LEA) HYDROXYPROLINE-RICH GLYCOPROTEIN FAMILY"/>
    <property type="match status" value="1"/>
</dbReference>
<proteinExistence type="predicted"/>
<feature type="domain" description="Late embryogenesis abundant protein LEA-2 subgroup" evidence="6">
    <location>
        <begin position="105"/>
        <end position="190"/>
    </location>
</feature>
<dbReference type="Gene3D" id="2.60.40.1820">
    <property type="match status" value="1"/>
</dbReference>
<dbReference type="PANTHER" id="PTHR31234:SF8">
    <property type="entry name" value="EXPRESSED PROTEIN"/>
    <property type="match status" value="1"/>
</dbReference>
<evidence type="ECO:0000313" key="8">
    <source>
        <dbReference type="EMBL" id="KAG6483713.1"/>
    </source>
</evidence>
<comment type="subcellular location">
    <subcellularLocation>
        <location evidence="1">Membrane</location>
        <topology evidence="1">Single-pass membrane protein</topology>
    </subcellularLocation>
</comment>
<dbReference type="InterPro" id="IPR013103">
    <property type="entry name" value="RVT_2"/>
</dbReference>
<keyword evidence="2" id="KW-0812">Transmembrane</keyword>
<organism evidence="8 9">
    <name type="scientific">Zingiber officinale</name>
    <name type="common">Ginger</name>
    <name type="synonym">Amomum zingiber</name>
    <dbReference type="NCBI Taxonomy" id="94328"/>
    <lineage>
        <taxon>Eukaryota</taxon>
        <taxon>Viridiplantae</taxon>
        <taxon>Streptophyta</taxon>
        <taxon>Embryophyta</taxon>
        <taxon>Tracheophyta</taxon>
        <taxon>Spermatophyta</taxon>
        <taxon>Magnoliopsida</taxon>
        <taxon>Liliopsida</taxon>
        <taxon>Zingiberales</taxon>
        <taxon>Zingiberaceae</taxon>
        <taxon>Zingiber</taxon>
    </lineage>
</organism>
<sequence length="544" mass="59433">MAATTSTHTLRPTLGGSATTSARPSPPLPPPLPPPPPSRVAAVALIIVLILVLKPKKPQFDLQQVAVQYLLVAPTASPSDPGFSAGGSPPAAYLSLNISLLFIADNPNKVGIRYEAATLNVMYRGVPLGVATVPGFKQPAHSSRLVQTRVAVDRFNVLQADALNLVRDAAINDRVDLRLTGDVAAKILLLGISTPRVQPQKAITHLQEVRRSKVVAGAVSCGKQATTGTVVVAVGKVVALNWENEGGRDWVGDGRGGEGSSVVCAVIKNRQHHFRMVPDLDKLSVVEANMLKIQLKKMWDELGSYNDAACTCGVNNKRRKLMQFLMVLNQSYNAIRGQLLLMNPLSDVSQAYSSIIQEEKQRNLVARRETIEASTMVIQKSEPVALAVQHKSRFDDGEDEWSFVATITNDVEPTCYDQAASQYRWQTTMQSELASLEANNTWSLTLLPPAKQAIDCRWIYKIKRKSDGSLERYKARLIAKSYTQLEGVDYHVTFSPTAKMVTIHCLLALAAAQNQSLSQLDIHNAFLHGDLSEKIYMSLPPGFQ</sequence>
<dbReference type="Proteomes" id="UP000734854">
    <property type="component" value="Unassembled WGS sequence"/>
</dbReference>
<protein>
    <submittedName>
        <fullName evidence="8">Uncharacterized protein</fullName>
    </submittedName>
</protein>
<evidence type="ECO:0000259" key="7">
    <source>
        <dbReference type="Pfam" id="PF07727"/>
    </source>
</evidence>
<reference evidence="8 9" key="1">
    <citation type="submission" date="2020-08" db="EMBL/GenBank/DDBJ databases">
        <title>Plant Genome Project.</title>
        <authorList>
            <person name="Zhang R.-G."/>
        </authorList>
    </citation>
    <scope>NUCLEOTIDE SEQUENCE [LARGE SCALE GENOMIC DNA]</scope>
    <source>
        <tissue evidence="8">Rhizome</tissue>
    </source>
</reference>
<dbReference type="GO" id="GO:0098542">
    <property type="term" value="P:defense response to other organism"/>
    <property type="evidence" value="ECO:0007669"/>
    <property type="project" value="InterPro"/>
</dbReference>
<dbReference type="SUPFAM" id="SSF117070">
    <property type="entry name" value="LEA14-like"/>
    <property type="match status" value="1"/>
</dbReference>
<feature type="compositionally biased region" description="Polar residues" evidence="5">
    <location>
        <begin position="1"/>
        <end position="23"/>
    </location>
</feature>
<keyword evidence="4" id="KW-0472">Membrane</keyword>
<evidence type="ECO:0000256" key="1">
    <source>
        <dbReference type="ARBA" id="ARBA00004167"/>
    </source>
</evidence>
<dbReference type="InterPro" id="IPR044839">
    <property type="entry name" value="NDR1-like"/>
</dbReference>
<feature type="domain" description="Reverse transcriptase Ty1/copia-type" evidence="7">
    <location>
        <begin position="439"/>
        <end position="544"/>
    </location>
</feature>
<evidence type="ECO:0000313" key="9">
    <source>
        <dbReference type="Proteomes" id="UP000734854"/>
    </source>
</evidence>
<accession>A0A8J5FCL4</accession>
<name>A0A8J5FCL4_ZINOF</name>
<dbReference type="InterPro" id="IPR004864">
    <property type="entry name" value="LEA_2"/>
</dbReference>
<feature type="compositionally biased region" description="Pro residues" evidence="5">
    <location>
        <begin position="24"/>
        <end position="35"/>
    </location>
</feature>
<dbReference type="Pfam" id="PF07727">
    <property type="entry name" value="RVT_2"/>
    <property type="match status" value="1"/>
</dbReference>
<evidence type="ECO:0000256" key="3">
    <source>
        <dbReference type="ARBA" id="ARBA00022989"/>
    </source>
</evidence>
<evidence type="ECO:0000256" key="5">
    <source>
        <dbReference type="SAM" id="MobiDB-lite"/>
    </source>
</evidence>
<evidence type="ECO:0000259" key="6">
    <source>
        <dbReference type="Pfam" id="PF03168"/>
    </source>
</evidence>
<feature type="region of interest" description="Disordered" evidence="5">
    <location>
        <begin position="1"/>
        <end position="35"/>
    </location>
</feature>
<dbReference type="GO" id="GO:0005886">
    <property type="term" value="C:plasma membrane"/>
    <property type="evidence" value="ECO:0007669"/>
    <property type="project" value="TreeGrafter"/>
</dbReference>
<dbReference type="Pfam" id="PF03168">
    <property type="entry name" value="LEA_2"/>
    <property type="match status" value="1"/>
</dbReference>
<keyword evidence="3" id="KW-1133">Transmembrane helix</keyword>
<evidence type="ECO:0000256" key="2">
    <source>
        <dbReference type="ARBA" id="ARBA00022692"/>
    </source>
</evidence>
<comment type="caution">
    <text evidence="8">The sequence shown here is derived from an EMBL/GenBank/DDBJ whole genome shotgun (WGS) entry which is preliminary data.</text>
</comment>
<dbReference type="EMBL" id="JACMSC010000016">
    <property type="protein sequence ID" value="KAG6483713.1"/>
    <property type="molecule type" value="Genomic_DNA"/>
</dbReference>
<evidence type="ECO:0000256" key="4">
    <source>
        <dbReference type="ARBA" id="ARBA00023136"/>
    </source>
</evidence>